<reference evidence="3 4" key="1">
    <citation type="submission" date="2016-08" db="EMBL/GenBank/DDBJ databases">
        <title>Evolution of the type three secretion system and type three effector repertoires in Xanthomonas.</title>
        <authorList>
            <person name="Merda D."/>
            <person name="Briand M."/>
            <person name="Bosis E."/>
            <person name="Rousseau C."/>
            <person name="Portier P."/>
            <person name="Jacques M.-A."/>
            <person name="Fischer-Le Saux M."/>
        </authorList>
    </citation>
    <scope>NUCLEOTIDE SEQUENCE [LARGE SCALE GENOMIC DNA]</scope>
    <source>
        <strain evidence="3 4">CFBP 4691</strain>
    </source>
</reference>
<feature type="compositionally biased region" description="Basic and acidic residues" evidence="1">
    <location>
        <begin position="97"/>
        <end position="116"/>
    </location>
</feature>
<evidence type="ECO:0000256" key="1">
    <source>
        <dbReference type="SAM" id="MobiDB-lite"/>
    </source>
</evidence>
<protein>
    <recommendedName>
        <fullName evidence="2">Transposase IS204/IS1001/IS1096/IS1165 DDE domain-containing protein</fullName>
    </recommendedName>
</protein>
<accession>A0A2S6ZM54</accession>
<dbReference type="AlphaFoldDB" id="A0A2S6ZM54"/>
<proteinExistence type="predicted"/>
<evidence type="ECO:0000313" key="4">
    <source>
        <dbReference type="Proteomes" id="UP000239898"/>
    </source>
</evidence>
<comment type="caution">
    <text evidence="3">The sequence shown here is derived from an EMBL/GenBank/DDBJ whole genome shotgun (WGS) entry which is preliminary data.</text>
</comment>
<dbReference type="OrthoDB" id="5289059at2"/>
<dbReference type="RefSeq" id="WP_128418615.1">
    <property type="nucleotide sequence ID" value="NZ_JBHSXW010000001.1"/>
</dbReference>
<dbReference type="EMBL" id="MIGX01000001">
    <property type="protein sequence ID" value="PPT93315.1"/>
    <property type="molecule type" value="Genomic_DNA"/>
</dbReference>
<dbReference type="Proteomes" id="UP000239898">
    <property type="component" value="Unassembled WGS sequence"/>
</dbReference>
<keyword evidence="4" id="KW-1185">Reference proteome</keyword>
<name>A0A2S6ZM54_9XANT</name>
<evidence type="ECO:0000313" key="3">
    <source>
        <dbReference type="EMBL" id="PPT93315.1"/>
    </source>
</evidence>
<organism evidence="3 4">
    <name type="scientific">Xanthomonas theicola</name>
    <dbReference type="NCBI Taxonomy" id="56464"/>
    <lineage>
        <taxon>Bacteria</taxon>
        <taxon>Pseudomonadati</taxon>
        <taxon>Pseudomonadota</taxon>
        <taxon>Gammaproteobacteria</taxon>
        <taxon>Lysobacterales</taxon>
        <taxon>Lysobacteraceae</taxon>
        <taxon>Xanthomonas</taxon>
    </lineage>
</organism>
<sequence length="139" mass="16364">MELSHRTRRRAFFERCKQRLRRQRLAPSQRFVKRIGRHWDGIAAYCHPDHKIGRGRVEGLNNKIRVIPRSAYGDRDQDDLRLKIIASVLPPLPENARLTHTDPRRPQFRDAGDGRGSRAHQPPYRWRIFVSVNLLLSGR</sequence>
<feature type="region of interest" description="Disordered" evidence="1">
    <location>
        <begin position="95"/>
        <end position="119"/>
    </location>
</feature>
<dbReference type="InterPro" id="IPR002560">
    <property type="entry name" value="Transposase_DDE"/>
</dbReference>
<gene>
    <name evidence="3" type="ORF">XthCFBP4691_00085</name>
</gene>
<evidence type="ECO:0000259" key="2">
    <source>
        <dbReference type="Pfam" id="PF01610"/>
    </source>
</evidence>
<feature type="domain" description="Transposase IS204/IS1001/IS1096/IS1165 DDE" evidence="2">
    <location>
        <begin position="5"/>
        <end position="84"/>
    </location>
</feature>
<dbReference type="Pfam" id="PF01610">
    <property type="entry name" value="DDE_Tnp_ISL3"/>
    <property type="match status" value="1"/>
</dbReference>